<reference evidence="2" key="1">
    <citation type="submission" date="2025-08" db="UniProtKB">
        <authorList>
            <consortium name="Ensembl"/>
        </authorList>
    </citation>
    <scope>IDENTIFICATION</scope>
</reference>
<organism evidence="2 3">
    <name type="scientific">Eptatretus burgeri</name>
    <name type="common">Inshore hagfish</name>
    <dbReference type="NCBI Taxonomy" id="7764"/>
    <lineage>
        <taxon>Eukaryota</taxon>
        <taxon>Metazoa</taxon>
        <taxon>Chordata</taxon>
        <taxon>Craniata</taxon>
        <taxon>Vertebrata</taxon>
        <taxon>Cyclostomata</taxon>
        <taxon>Myxini</taxon>
        <taxon>Myxiniformes</taxon>
        <taxon>Myxinidae</taxon>
        <taxon>Eptatretinae</taxon>
        <taxon>Eptatretus</taxon>
    </lineage>
</organism>
<dbReference type="Proteomes" id="UP000694388">
    <property type="component" value="Unplaced"/>
</dbReference>
<dbReference type="AlphaFoldDB" id="A0A8C4QQJ5"/>
<dbReference type="InterPro" id="IPR021789">
    <property type="entry name" value="KHA_dom"/>
</dbReference>
<protein>
    <recommendedName>
        <fullName evidence="1">KHA domain-containing protein</fullName>
    </recommendedName>
</protein>
<dbReference type="SUPFAM" id="SSF89837">
    <property type="entry name" value="Doublecortin (DC)"/>
    <property type="match status" value="1"/>
</dbReference>
<dbReference type="CDD" id="cd17073">
    <property type="entry name" value="KHA"/>
    <property type="match status" value="1"/>
</dbReference>
<dbReference type="GeneTree" id="ENSGT00940000170702"/>
<accession>A0A8C4QQJ5</accession>
<dbReference type="Pfam" id="PF11834">
    <property type="entry name" value="KHA"/>
    <property type="match status" value="1"/>
</dbReference>
<sequence>MRRHNTVHLELRIYICESADIISRAWGVESTSVNLRISLVVTDHPRLQYSILRSVRLEPRIYIGESADIISRAWGVESTSVNRRISLVVTTTTPPPPPPLPPPPLSSFLLSMRRVTLFPNGSNINGKMAWVLGSLSDLLTSANKKLGLARATLLYNAHGARVDDVTLIQDDDVLYVSEGENFIPPPQHYVTTSSGSDWITLNVGGVSFTTTSQP</sequence>
<dbReference type="GO" id="GO:0035556">
    <property type="term" value="P:intracellular signal transduction"/>
    <property type="evidence" value="ECO:0007669"/>
    <property type="project" value="InterPro"/>
</dbReference>
<dbReference type="InterPro" id="IPR036572">
    <property type="entry name" value="Doublecortin_dom_sf"/>
</dbReference>
<proteinExistence type="predicted"/>
<feature type="domain" description="KHA" evidence="1">
    <location>
        <begin position="114"/>
        <end position="194"/>
    </location>
</feature>
<evidence type="ECO:0000259" key="1">
    <source>
        <dbReference type="PROSITE" id="PS51490"/>
    </source>
</evidence>
<keyword evidence="3" id="KW-1185">Reference proteome</keyword>
<reference evidence="2" key="2">
    <citation type="submission" date="2025-09" db="UniProtKB">
        <authorList>
            <consortium name="Ensembl"/>
        </authorList>
    </citation>
    <scope>IDENTIFICATION</scope>
</reference>
<evidence type="ECO:0000313" key="3">
    <source>
        <dbReference type="Proteomes" id="UP000694388"/>
    </source>
</evidence>
<evidence type="ECO:0000313" key="2">
    <source>
        <dbReference type="Ensembl" id="ENSEBUP00000018955.1"/>
    </source>
</evidence>
<dbReference type="Ensembl" id="ENSEBUT00000019531.1">
    <property type="protein sequence ID" value="ENSEBUP00000018955.1"/>
    <property type="gene ID" value="ENSEBUG00000011819.1"/>
</dbReference>
<dbReference type="PROSITE" id="PS51490">
    <property type="entry name" value="KHA"/>
    <property type="match status" value="1"/>
</dbReference>
<name>A0A8C4QQJ5_EPTBU</name>